<proteinExistence type="predicted"/>
<name>K9Z3F5_CYAAP</name>
<dbReference type="EMBL" id="CP003947">
    <property type="protein sequence ID" value="AFZ53721.1"/>
    <property type="molecule type" value="Genomic_DNA"/>
</dbReference>
<gene>
    <name evidence="2" type="ordered locus">Cyan10605_1614</name>
</gene>
<keyword evidence="3" id="KW-1185">Reference proteome</keyword>
<feature type="transmembrane region" description="Helical" evidence="1">
    <location>
        <begin position="6"/>
        <end position="30"/>
    </location>
</feature>
<dbReference type="STRING" id="755178.Cyan10605_1614"/>
<dbReference type="Proteomes" id="UP000010480">
    <property type="component" value="Chromosome"/>
</dbReference>
<keyword evidence="1" id="KW-1133">Transmembrane helix</keyword>
<reference evidence="3" key="1">
    <citation type="journal article" date="2013" name="Proc. Natl. Acad. Sci. U.S.A.">
        <title>Improving the coverage of the cyanobacterial phylum using diversity-driven genome sequencing.</title>
        <authorList>
            <person name="Shih P.M."/>
            <person name="Wu D."/>
            <person name="Latifi A."/>
            <person name="Axen S.D."/>
            <person name="Fewer D.P."/>
            <person name="Talla E."/>
            <person name="Calteau A."/>
            <person name="Cai F."/>
            <person name="Tandeau de Marsac N."/>
            <person name="Rippka R."/>
            <person name="Herdman M."/>
            <person name="Sivonen K."/>
            <person name="Coursin T."/>
            <person name="Laurent T."/>
            <person name="Goodwin L."/>
            <person name="Nolan M."/>
            <person name="Davenport K.W."/>
            <person name="Han C.S."/>
            <person name="Rubin E.M."/>
            <person name="Eisen J.A."/>
            <person name="Woyke T."/>
            <person name="Gugger M."/>
            <person name="Kerfeld C.A."/>
        </authorList>
    </citation>
    <scope>NUCLEOTIDE SEQUENCE [LARGE SCALE GENOMIC DNA]</scope>
    <source>
        <strain evidence="3">PCC 10605</strain>
    </source>
</reference>
<protein>
    <submittedName>
        <fullName evidence="2">Uncharacterized protein</fullName>
    </submittedName>
</protein>
<keyword evidence="1" id="KW-0812">Transmembrane</keyword>
<evidence type="ECO:0000313" key="3">
    <source>
        <dbReference type="Proteomes" id="UP000010480"/>
    </source>
</evidence>
<sequence length="39" mass="4441">MPLEYIDMISIIGIITIASIILLPLLAWILTWNDSHLHP</sequence>
<dbReference type="AlphaFoldDB" id="K9Z3F5"/>
<keyword evidence="1" id="KW-0472">Membrane</keyword>
<dbReference type="HOGENOM" id="CLU_3308337_0_0_3"/>
<dbReference type="KEGG" id="can:Cyan10605_1614"/>
<evidence type="ECO:0000313" key="2">
    <source>
        <dbReference type="EMBL" id="AFZ53721.1"/>
    </source>
</evidence>
<organism evidence="2 3">
    <name type="scientific">Cyanobacterium aponinum (strain PCC 10605)</name>
    <dbReference type="NCBI Taxonomy" id="755178"/>
    <lineage>
        <taxon>Bacteria</taxon>
        <taxon>Bacillati</taxon>
        <taxon>Cyanobacteriota</taxon>
        <taxon>Cyanophyceae</taxon>
        <taxon>Oscillatoriophycideae</taxon>
        <taxon>Chroococcales</taxon>
        <taxon>Geminocystaceae</taxon>
        <taxon>Cyanobacterium</taxon>
    </lineage>
</organism>
<evidence type="ECO:0000256" key="1">
    <source>
        <dbReference type="SAM" id="Phobius"/>
    </source>
</evidence>
<accession>K9Z3F5</accession>